<keyword evidence="2" id="KW-1185">Reference proteome</keyword>
<reference evidence="1 2" key="1">
    <citation type="journal article" date="2018" name="Nat. Ecol. Evol.">
        <title>Pezizomycetes genomes reveal the molecular basis of ectomycorrhizal truffle lifestyle.</title>
        <authorList>
            <person name="Murat C."/>
            <person name="Payen T."/>
            <person name="Noel B."/>
            <person name="Kuo A."/>
            <person name="Morin E."/>
            <person name="Chen J."/>
            <person name="Kohler A."/>
            <person name="Krizsan K."/>
            <person name="Balestrini R."/>
            <person name="Da Silva C."/>
            <person name="Montanini B."/>
            <person name="Hainaut M."/>
            <person name="Levati E."/>
            <person name="Barry K.W."/>
            <person name="Belfiori B."/>
            <person name="Cichocki N."/>
            <person name="Clum A."/>
            <person name="Dockter R.B."/>
            <person name="Fauchery L."/>
            <person name="Guy J."/>
            <person name="Iotti M."/>
            <person name="Le Tacon F."/>
            <person name="Lindquist E.A."/>
            <person name="Lipzen A."/>
            <person name="Malagnac F."/>
            <person name="Mello A."/>
            <person name="Molinier V."/>
            <person name="Miyauchi S."/>
            <person name="Poulain J."/>
            <person name="Riccioni C."/>
            <person name="Rubini A."/>
            <person name="Sitrit Y."/>
            <person name="Splivallo R."/>
            <person name="Traeger S."/>
            <person name="Wang M."/>
            <person name="Zifcakova L."/>
            <person name="Wipf D."/>
            <person name="Zambonelli A."/>
            <person name="Paolocci F."/>
            <person name="Nowrousian M."/>
            <person name="Ottonello S."/>
            <person name="Baldrian P."/>
            <person name="Spatafora J.W."/>
            <person name="Henrissat B."/>
            <person name="Nagy L.G."/>
            <person name="Aury J.M."/>
            <person name="Wincker P."/>
            <person name="Grigoriev I.V."/>
            <person name="Bonfante P."/>
            <person name="Martin F.M."/>
        </authorList>
    </citation>
    <scope>NUCLEOTIDE SEQUENCE [LARGE SCALE GENOMIC DNA]</scope>
    <source>
        <strain evidence="1 2">ATCC MYA-4762</strain>
    </source>
</reference>
<proteinExistence type="predicted"/>
<sequence length="216" mass="24101">MTQFTRKVSKRAGRIISLARGHGRNNGAHHLNISQTNHLAAQLSEEAQGNMSNPPNMPFFSPRDIVGDTSAPAAFHRSAYSMSRFLGPCSEAPWTPEARREAHDESRLTELSILSSNLLTIIGLPVQGPPHIADNSNDPLEPYAPGTVWPSKFQSDPLARFLDPKSESPWTSEDLGRRERVVENLWLTTQLLCSDYTSLPNSNVLHILQQPRRSWD</sequence>
<evidence type="ECO:0000313" key="1">
    <source>
        <dbReference type="EMBL" id="RPB20039.1"/>
    </source>
</evidence>
<dbReference type="AlphaFoldDB" id="A0A3N4LEY8"/>
<evidence type="ECO:0000313" key="2">
    <source>
        <dbReference type="Proteomes" id="UP000267821"/>
    </source>
</evidence>
<gene>
    <name evidence="1" type="ORF">L211DRAFT_576105</name>
</gene>
<dbReference type="InParanoid" id="A0A3N4LEY8"/>
<dbReference type="EMBL" id="ML121578">
    <property type="protein sequence ID" value="RPB20039.1"/>
    <property type="molecule type" value="Genomic_DNA"/>
</dbReference>
<dbReference type="Proteomes" id="UP000267821">
    <property type="component" value="Unassembled WGS sequence"/>
</dbReference>
<name>A0A3N4LEY8_9PEZI</name>
<protein>
    <submittedName>
        <fullName evidence="1">Uncharacterized protein</fullName>
    </submittedName>
</protein>
<accession>A0A3N4LEY8</accession>
<organism evidence="1 2">
    <name type="scientific">Terfezia boudieri ATCC MYA-4762</name>
    <dbReference type="NCBI Taxonomy" id="1051890"/>
    <lineage>
        <taxon>Eukaryota</taxon>
        <taxon>Fungi</taxon>
        <taxon>Dikarya</taxon>
        <taxon>Ascomycota</taxon>
        <taxon>Pezizomycotina</taxon>
        <taxon>Pezizomycetes</taxon>
        <taxon>Pezizales</taxon>
        <taxon>Pezizaceae</taxon>
        <taxon>Terfezia</taxon>
    </lineage>
</organism>
<dbReference type="OrthoDB" id="10313075at2759"/>